<dbReference type="EMBL" id="KN847341">
    <property type="protein sequence ID" value="KIW38745.1"/>
    <property type="molecule type" value="Genomic_DNA"/>
</dbReference>
<dbReference type="RefSeq" id="XP_016258962.1">
    <property type="nucleotide sequence ID" value="XM_016411155.1"/>
</dbReference>
<feature type="region of interest" description="Disordered" evidence="1">
    <location>
        <begin position="219"/>
        <end position="268"/>
    </location>
</feature>
<dbReference type="EMBL" id="KN847341">
    <property type="protein sequence ID" value="KIW38746.1"/>
    <property type="molecule type" value="Genomic_DNA"/>
</dbReference>
<feature type="region of interest" description="Disordered" evidence="1">
    <location>
        <begin position="459"/>
        <end position="550"/>
    </location>
</feature>
<feature type="compositionally biased region" description="Gly residues" evidence="1">
    <location>
        <begin position="538"/>
        <end position="550"/>
    </location>
</feature>
<evidence type="ECO:0000313" key="3">
    <source>
        <dbReference type="Proteomes" id="UP000053342"/>
    </source>
</evidence>
<proteinExistence type="predicted"/>
<protein>
    <recommendedName>
        <fullName evidence="4">Protein IBD2</fullName>
    </recommendedName>
</protein>
<reference evidence="2 3" key="1">
    <citation type="submission" date="2015-01" db="EMBL/GenBank/DDBJ databases">
        <title>The Genome Sequence of Exophiala oligosperma CBS72588.</title>
        <authorList>
            <consortium name="The Broad Institute Genomics Platform"/>
            <person name="Cuomo C."/>
            <person name="de Hoog S."/>
            <person name="Gorbushina A."/>
            <person name="Stielow B."/>
            <person name="Teixiera M."/>
            <person name="Abouelleil A."/>
            <person name="Chapman S.B."/>
            <person name="Priest M."/>
            <person name="Young S.K."/>
            <person name="Wortman J."/>
            <person name="Nusbaum C."/>
            <person name="Birren B."/>
        </authorList>
    </citation>
    <scope>NUCLEOTIDE SEQUENCE [LARGE SCALE GENOMIC DNA]</scope>
    <source>
        <strain evidence="2 3">CBS 72588</strain>
    </source>
</reference>
<feature type="compositionally biased region" description="Basic residues" evidence="1">
    <location>
        <begin position="463"/>
        <end position="476"/>
    </location>
</feature>
<feature type="compositionally biased region" description="Basic and acidic residues" evidence="1">
    <location>
        <begin position="85"/>
        <end position="109"/>
    </location>
</feature>
<feature type="compositionally biased region" description="Polar residues" evidence="1">
    <location>
        <begin position="16"/>
        <end position="25"/>
    </location>
</feature>
<feature type="region of interest" description="Disordered" evidence="1">
    <location>
        <begin position="334"/>
        <end position="389"/>
    </location>
</feature>
<gene>
    <name evidence="2" type="ORF">PV06_09693</name>
</gene>
<dbReference type="RefSeq" id="XP_016258961.1">
    <property type="nucleotide sequence ID" value="XM_016411154.1"/>
</dbReference>
<accession>A0A0D2AEX0</accession>
<evidence type="ECO:0000313" key="2">
    <source>
        <dbReference type="EMBL" id="KIW38746.1"/>
    </source>
</evidence>
<organism evidence="2 3">
    <name type="scientific">Exophiala oligosperma</name>
    <dbReference type="NCBI Taxonomy" id="215243"/>
    <lineage>
        <taxon>Eukaryota</taxon>
        <taxon>Fungi</taxon>
        <taxon>Dikarya</taxon>
        <taxon>Ascomycota</taxon>
        <taxon>Pezizomycotina</taxon>
        <taxon>Eurotiomycetes</taxon>
        <taxon>Chaetothyriomycetidae</taxon>
        <taxon>Chaetothyriales</taxon>
        <taxon>Herpotrichiellaceae</taxon>
        <taxon>Exophiala</taxon>
    </lineage>
</organism>
<feature type="compositionally biased region" description="Acidic residues" evidence="1">
    <location>
        <begin position="499"/>
        <end position="509"/>
    </location>
</feature>
<dbReference type="GeneID" id="27361767"/>
<evidence type="ECO:0008006" key="4">
    <source>
        <dbReference type="Google" id="ProtNLM"/>
    </source>
</evidence>
<dbReference type="STRING" id="215243.A0A0D2AEX0"/>
<dbReference type="OrthoDB" id="4174342at2759"/>
<sequence length="550" mass="59795">MACATSPGTVERGASYLSSPDTPSTAFPERLIRPLPKRSIKSRLSQEAADAITYPPSLPSTTLPAYAHYGENGDYPNDSKVLVHHHSDGYDHDHDHDHDHDSDHHDHDCPHHHHHCHHDDYDDDLDDLDGMLPISHYLSSSPRSGRHTRYSKGSISGPDGYEAFENTNNKKKRKIPTSGNLNLHHSNMTSEFSHMGINPDSPSDDAHYNVKNAAGNTGLGLQGAGRGRNARKFSGRNPLGVSVNGSNARSFPSKYDQNMNSNAKAEDTKDQGIISAAIANATALLRKPLSKGQENVGVLDQQAKQAHSASQFTFTCETDAKGVTFPEQSLYSPGYNQRNVAPHAQSGATSKSGQAAQSSLPAGNSQAHTTAPNAASANAQGKKPRRRKGDVYVLAARQRRLQQEYNNLQHPPAPEDIWICEFCEYESIFGEPPHALIRQYEIKDRKERRRLAEKRRLLEKAKLKGRKGHRKLKKSSQPHQPSAPDEPLPEFADNHLDQLVDDGLDDTYDDPVPVQAPAASANTKQGGTGGAITHSDKAGGGTGGGGGGIR</sequence>
<feature type="region of interest" description="Disordered" evidence="1">
    <location>
        <begin position="139"/>
        <end position="181"/>
    </location>
</feature>
<dbReference type="VEuPathDB" id="FungiDB:PV06_09693"/>
<feature type="region of interest" description="Disordered" evidence="1">
    <location>
        <begin position="85"/>
        <end position="120"/>
    </location>
</feature>
<name>A0A0D2AEX0_9EURO</name>
<dbReference type="AlphaFoldDB" id="A0A0D2AEX0"/>
<dbReference type="Proteomes" id="UP000053342">
    <property type="component" value="Unassembled WGS sequence"/>
</dbReference>
<dbReference type="HOGENOM" id="CLU_017965_0_1_1"/>
<feature type="compositionally biased region" description="Polar residues" evidence="1">
    <location>
        <begin position="243"/>
        <end position="263"/>
    </location>
</feature>
<feature type="compositionally biased region" description="Polar residues" evidence="1">
    <location>
        <begin position="346"/>
        <end position="379"/>
    </location>
</feature>
<feature type="region of interest" description="Disordered" evidence="1">
    <location>
        <begin position="1"/>
        <end position="44"/>
    </location>
</feature>
<evidence type="ECO:0000256" key="1">
    <source>
        <dbReference type="SAM" id="MobiDB-lite"/>
    </source>
</evidence>
<keyword evidence="3" id="KW-1185">Reference proteome</keyword>